<evidence type="ECO:0000256" key="6">
    <source>
        <dbReference type="ARBA" id="ARBA00022964"/>
    </source>
</evidence>
<dbReference type="EC" id="1.14.11.55" evidence="10"/>
<keyword evidence="8" id="KW-0408">Iron</keyword>
<keyword evidence="7" id="KW-0560">Oxidoreductase</keyword>
<dbReference type="Proteomes" id="UP000199051">
    <property type="component" value="Unassembled WGS sequence"/>
</dbReference>
<comment type="similarity">
    <text evidence="3">Belongs to the PhyH family. EctD subfamily.</text>
</comment>
<name>A0A1H9UCA1_9PSEU</name>
<evidence type="ECO:0000256" key="5">
    <source>
        <dbReference type="ARBA" id="ARBA00022723"/>
    </source>
</evidence>
<dbReference type="Gene3D" id="2.60.120.620">
    <property type="entry name" value="q2cbj1_9rhob like domain"/>
    <property type="match status" value="1"/>
</dbReference>
<comment type="catalytic activity">
    <reaction evidence="9">
        <text>L-ectoine + 2-oxoglutarate + O2 = 5-hydroxyectoine + succinate + CO2</text>
        <dbReference type="Rhea" id="RHEA:45740"/>
        <dbReference type="ChEBI" id="CHEBI:15379"/>
        <dbReference type="ChEBI" id="CHEBI:16526"/>
        <dbReference type="ChEBI" id="CHEBI:16810"/>
        <dbReference type="ChEBI" id="CHEBI:30031"/>
        <dbReference type="ChEBI" id="CHEBI:58515"/>
        <dbReference type="ChEBI" id="CHEBI:85413"/>
        <dbReference type="EC" id="1.14.11.55"/>
    </reaction>
</comment>
<evidence type="ECO:0000256" key="7">
    <source>
        <dbReference type="ARBA" id="ARBA00023002"/>
    </source>
</evidence>
<dbReference type="RefSeq" id="WP_092779414.1">
    <property type="nucleotide sequence ID" value="NZ_FOGI01000007.1"/>
</dbReference>
<dbReference type="InterPro" id="IPR008775">
    <property type="entry name" value="Phytyl_CoA_dOase-like"/>
</dbReference>
<dbReference type="AlphaFoldDB" id="A0A1H9UCA1"/>
<dbReference type="SUPFAM" id="SSF51197">
    <property type="entry name" value="Clavaminate synthase-like"/>
    <property type="match status" value="1"/>
</dbReference>
<evidence type="ECO:0000256" key="9">
    <source>
        <dbReference type="ARBA" id="ARBA00049228"/>
    </source>
</evidence>
<dbReference type="NCBIfam" id="TIGR02408">
    <property type="entry name" value="ectoine_ThpD"/>
    <property type="match status" value="1"/>
</dbReference>
<evidence type="ECO:0000256" key="4">
    <source>
        <dbReference type="ARBA" id="ARBA00011738"/>
    </source>
</evidence>
<dbReference type="EMBL" id="FOGI01000007">
    <property type="protein sequence ID" value="SES07095.1"/>
    <property type="molecule type" value="Genomic_DNA"/>
</dbReference>
<protein>
    <recommendedName>
        <fullName evidence="10">Ectoine hydroxylase</fullName>
        <ecNumber evidence="10">1.14.11.55</ecNumber>
    </recommendedName>
</protein>
<keyword evidence="6" id="KW-0223">Dioxygenase</keyword>
<comment type="subunit">
    <text evidence="4">Homodimer.</text>
</comment>
<dbReference type="PANTHER" id="PTHR20883:SF48">
    <property type="entry name" value="ECTOINE DIOXYGENASE"/>
    <property type="match status" value="1"/>
</dbReference>
<evidence type="ECO:0000313" key="12">
    <source>
        <dbReference type="EMBL" id="SES07095.1"/>
    </source>
</evidence>
<evidence type="ECO:0000256" key="2">
    <source>
        <dbReference type="ARBA" id="ARBA00004063"/>
    </source>
</evidence>
<evidence type="ECO:0000256" key="11">
    <source>
        <dbReference type="SAM" id="MobiDB-lite"/>
    </source>
</evidence>
<feature type="compositionally biased region" description="Low complexity" evidence="11">
    <location>
        <begin position="1"/>
        <end position="12"/>
    </location>
</feature>
<evidence type="ECO:0000313" key="13">
    <source>
        <dbReference type="Proteomes" id="UP000199051"/>
    </source>
</evidence>
<evidence type="ECO:0000256" key="8">
    <source>
        <dbReference type="ARBA" id="ARBA00023004"/>
    </source>
</evidence>
<reference evidence="13" key="1">
    <citation type="submission" date="2016-10" db="EMBL/GenBank/DDBJ databases">
        <authorList>
            <person name="Varghese N."/>
            <person name="Submissions S."/>
        </authorList>
    </citation>
    <scope>NUCLEOTIDE SEQUENCE [LARGE SCALE GENOMIC DNA]</scope>
    <source>
        <strain evidence="13">DSM 44260</strain>
    </source>
</reference>
<dbReference type="InterPro" id="IPR012774">
    <property type="entry name" value="EctD"/>
</dbReference>
<comment type="function">
    <text evidence="2">Involved in the biosynthesis of 5-hydroxyectoine, called compatible solute, which helps organisms to survive extreme osmotic stress by acting as a highly soluble organic osmolyte. Catalyzes the 2-oxoglutarate-dependent selective hydroxylation of L-ectoine to yield (4S,5S)-5-hydroxyectoine.</text>
</comment>
<keyword evidence="13" id="KW-1185">Reference proteome</keyword>
<dbReference type="PANTHER" id="PTHR20883">
    <property type="entry name" value="PHYTANOYL-COA DIOXYGENASE DOMAIN CONTAINING 1"/>
    <property type="match status" value="1"/>
</dbReference>
<evidence type="ECO:0000256" key="1">
    <source>
        <dbReference type="ARBA" id="ARBA00001954"/>
    </source>
</evidence>
<dbReference type="Pfam" id="PF05721">
    <property type="entry name" value="PhyH"/>
    <property type="match status" value="1"/>
</dbReference>
<sequence>MTLTTDTRFTGTRPVDRYPTRTAEPLAPFARSEPTVWGGVCGPIDPATLAAHDTHGYSRYDGLLSPAEVATFRAELDRLATDEAVRADERTVVERASAEVRSIFEVHRTSELIAELVRDPRVLDRARQVLGSEVYVHQSRVNYMPGFQGKGLYWHSDFETWHAEDGMPLLRAVSMSIALTDNYPFNGGLMVLPGSQRTFVPCVGETPAEHYKASLTEQEIGVPSRAALSRLAAEHGVDQFTGTAGSALLFDSNLVHGSGNNITPFPRSNIFVVFNSVDNALVEPYAAAAPRPGFIAARTAEPLVR</sequence>
<dbReference type="GO" id="GO:0005506">
    <property type="term" value="F:iron ion binding"/>
    <property type="evidence" value="ECO:0007669"/>
    <property type="project" value="UniProtKB-ARBA"/>
</dbReference>
<gene>
    <name evidence="12" type="ORF">SAMN04487818_107144</name>
</gene>
<feature type="region of interest" description="Disordered" evidence="11">
    <location>
        <begin position="1"/>
        <end position="22"/>
    </location>
</feature>
<dbReference type="GO" id="GO:0016706">
    <property type="term" value="F:2-oxoglutarate-dependent dioxygenase activity"/>
    <property type="evidence" value="ECO:0007669"/>
    <property type="project" value="InterPro"/>
</dbReference>
<comment type="cofactor">
    <cofactor evidence="1">
        <name>Fe(2+)</name>
        <dbReference type="ChEBI" id="CHEBI:29033"/>
    </cofactor>
</comment>
<organism evidence="12 13">
    <name type="scientific">Actinokineospora terrae</name>
    <dbReference type="NCBI Taxonomy" id="155974"/>
    <lineage>
        <taxon>Bacteria</taxon>
        <taxon>Bacillati</taxon>
        <taxon>Actinomycetota</taxon>
        <taxon>Actinomycetes</taxon>
        <taxon>Pseudonocardiales</taxon>
        <taxon>Pseudonocardiaceae</taxon>
        <taxon>Actinokineospora</taxon>
    </lineage>
</organism>
<evidence type="ECO:0000256" key="3">
    <source>
        <dbReference type="ARBA" id="ARBA00007851"/>
    </source>
</evidence>
<evidence type="ECO:0000256" key="10">
    <source>
        <dbReference type="NCBIfam" id="TIGR02408"/>
    </source>
</evidence>
<dbReference type="STRING" id="155974.SAMN04487818_107144"/>
<accession>A0A1H9UCA1</accession>
<proteinExistence type="inferred from homology"/>
<keyword evidence="5" id="KW-0479">Metal-binding</keyword>